<feature type="transmembrane region" description="Helical" evidence="10">
    <location>
        <begin position="279"/>
        <end position="298"/>
    </location>
</feature>
<feature type="transmembrane region" description="Helical" evidence="10">
    <location>
        <begin position="600"/>
        <end position="622"/>
    </location>
</feature>
<evidence type="ECO:0000313" key="11">
    <source>
        <dbReference type="EMBL" id="CAE7248777.1"/>
    </source>
</evidence>
<feature type="transmembrane region" description="Helical" evidence="10">
    <location>
        <begin position="242"/>
        <end position="267"/>
    </location>
</feature>
<keyword evidence="9 10" id="KW-0472">Membrane</keyword>
<dbReference type="EMBL" id="CAJNIZ010006291">
    <property type="protein sequence ID" value="CAE7248777.1"/>
    <property type="molecule type" value="Genomic_DNA"/>
</dbReference>
<dbReference type="NCBIfam" id="TIGR01104">
    <property type="entry name" value="V_PPase"/>
    <property type="match status" value="1"/>
</dbReference>
<feature type="transmembrane region" description="Helical" evidence="10">
    <location>
        <begin position="200"/>
        <end position="222"/>
    </location>
</feature>
<sequence length="830" mass="86282">MLPTTNQQAANMNMAPDVFFKTADMWYRSFRNSTIYGQLRIIAAVLFGFVVLFFLLGGGGGGGGSAPQTGSHYMQHRGVEDRASEGLMEATEILQSRNPPSVSTPLPSMLYIVALVALGGLAFAAWLAAWVLGKDEGDEKMKQVSDAIREGASGFLSTQYASIFKLAVVVLVGIFLMYLVREPPKNLPQVASSRLALCVAVSFATGCVLSGIAGYVGMWVAVRSNVRVASAACRSFQEAIAVGLRAGAFSGVLVVSMVLLGIIALLFGVRLVVPAALHQLPFLLVGYGFGASFVALFAQLGGGIYTKAADVGADMVGKVEADIPEDDPRNPAVIADLVGDNVGDCAGRGADLFESIAGEILAAMILGGSLSQQLPADARSGYVLFPLAIHAMDIVVSGIGIMMTEAPQTRGIKAIDPMEVLKSGYKVSVGLAAVGIIVLCRLLLHTEEHPAAWMHFSVCGLVGLGTAFLFILVTQYYTDFNFPPVRQIAQASLTGHGTNVIAGMSVGMQATAAPAAIISVALLCSYKTGMAALGGTASAGLFGTAVATMGMLSTVVFVLAMDVFGPITDNAGGIVEMSEQPESVRNITDSLDAVGNTTKAITKGFSVGSASLACFLLFSAFLDEVSELAGQRIDAVDISVPEVFLGGIAGATLVFYFSGQCMTAVGSAAQEVVNNVRTQFRERPGIMDGSQKPDYASCVTIVTKAALREMVAPGIVATTVPLCVGFFFRLASSGNDRLIGAKAIASFLMFATSTGVLFAIFLNTAGGAWDNAKKYIEQGVHGGKGSAAHKAAVTGDTVGDPSKDTAGPSLHVLIKLLSTITLVCSPLFVA</sequence>
<keyword evidence="7 10" id="KW-1133">Transmembrane helix</keyword>
<dbReference type="GO" id="GO:0012505">
    <property type="term" value="C:endomembrane system"/>
    <property type="evidence" value="ECO:0007669"/>
    <property type="project" value="UniProtKB-SubCell"/>
</dbReference>
<dbReference type="PIRSF" id="PIRSF001265">
    <property type="entry name" value="H+-PPase"/>
    <property type="match status" value="1"/>
</dbReference>
<dbReference type="HAMAP" id="MF_01129">
    <property type="entry name" value="PPase_energized_pump"/>
    <property type="match status" value="1"/>
</dbReference>
<keyword evidence="5" id="KW-0460">Magnesium</keyword>
<evidence type="ECO:0000256" key="6">
    <source>
        <dbReference type="ARBA" id="ARBA00022967"/>
    </source>
</evidence>
<evidence type="ECO:0000256" key="5">
    <source>
        <dbReference type="ARBA" id="ARBA00022842"/>
    </source>
</evidence>
<dbReference type="Proteomes" id="UP000649617">
    <property type="component" value="Unassembled WGS sequence"/>
</dbReference>
<evidence type="ECO:0000256" key="1">
    <source>
        <dbReference type="ARBA" id="ARBA00004127"/>
    </source>
</evidence>
<dbReference type="PANTHER" id="PTHR31998">
    <property type="entry name" value="K(+)-INSENSITIVE PYROPHOSPHATE-ENERGIZED PROTON PUMP"/>
    <property type="match status" value="1"/>
</dbReference>
<evidence type="ECO:0000256" key="10">
    <source>
        <dbReference type="SAM" id="Phobius"/>
    </source>
</evidence>
<comment type="caution">
    <text evidence="11">The sequence shown here is derived from an EMBL/GenBank/DDBJ whole genome shotgun (WGS) entry which is preliminary data.</text>
</comment>
<feature type="transmembrane region" description="Helical" evidence="10">
    <location>
        <begin position="35"/>
        <end position="56"/>
    </location>
</feature>
<feature type="transmembrane region" description="Helical" evidence="10">
    <location>
        <begin position="382"/>
        <end position="403"/>
    </location>
</feature>
<dbReference type="GO" id="GO:0009678">
    <property type="term" value="F:diphosphate hydrolysis-driven proton transmembrane transporter activity"/>
    <property type="evidence" value="ECO:0007669"/>
    <property type="project" value="UniProtKB-EC"/>
</dbReference>
<organism evidence="11 12">
    <name type="scientific">Symbiodinium pilosum</name>
    <name type="common">Dinoflagellate</name>
    <dbReference type="NCBI Taxonomy" id="2952"/>
    <lineage>
        <taxon>Eukaryota</taxon>
        <taxon>Sar</taxon>
        <taxon>Alveolata</taxon>
        <taxon>Dinophyceae</taxon>
        <taxon>Suessiales</taxon>
        <taxon>Symbiodiniaceae</taxon>
        <taxon>Symbiodinium</taxon>
    </lineage>
</organism>
<dbReference type="GO" id="GO:0004427">
    <property type="term" value="F:inorganic diphosphate phosphatase activity"/>
    <property type="evidence" value="ECO:0007669"/>
    <property type="project" value="InterPro"/>
</dbReference>
<dbReference type="GO" id="GO:0016020">
    <property type="term" value="C:membrane"/>
    <property type="evidence" value="ECO:0007669"/>
    <property type="project" value="InterPro"/>
</dbReference>
<feature type="transmembrane region" description="Helical" evidence="10">
    <location>
        <begin position="456"/>
        <end position="477"/>
    </location>
</feature>
<dbReference type="OrthoDB" id="5210at2759"/>
<evidence type="ECO:0000313" key="12">
    <source>
        <dbReference type="Proteomes" id="UP000649617"/>
    </source>
</evidence>
<accession>A0A812LRM8</accession>
<feature type="transmembrane region" description="Helical" evidence="10">
    <location>
        <begin position="643"/>
        <end position="665"/>
    </location>
</feature>
<dbReference type="AlphaFoldDB" id="A0A812LRM8"/>
<keyword evidence="6" id="KW-1278">Translocase</keyword>
<name>A0A812LRM8_SYMPI</name>
<evidence type="ECO:0000256" key="4">
    <source>
        <dbReference type="ARBA" id="ARBA00022692"/>
    </source>
</evidence>
<proteinExistence type="inferred from homology"/>
<evidence type="ECO:0000256" key="8">
    <source>
        <dbReference type="ARBA" id="ARBA00023065"/>
    </source>
</evidence>
<feature type="transmembrane region" description="Helical" evidence="10">
    <location>
        <begin position="163"/>
        <end position="180"/>
    </location>
</feature>
<feature type="transmembrane region" description="Helical" evidence="10">
    <location>
        <begin position="810"/>
        <end position="829"/>
    </location>
</feature>
<dbReference type="InterPro" id="IPR004131">
    <property type="entry name" value="PPase-energised_H-pump"/>
</dbReference>
<feature type="transmembrane region" description="Helical" evidence="10">
    <location>
        <begin position="743"/>
        <end position="762"/>
    </location>
</feature>
<dbReference type="NCBIfam" id="NF001953">
    <property type="entry name" value="PRK00733.2-1"/>
    <property type="match status" value="1"/>
</dbReference>
<dbReference type="Pfam" id="PF03030">
    <property type="entry name" value="H_PPase"/>
    <property type="match status" value="1"/>
</dbReference>
<feature type="transmembrane region" description="Helical" evidence="10">
    <location>
        <begin position="500"/>
        <end position="524"/>
    </location>
</feature>
<gene>
    <name evidence="11" type="primary">AVPL2</name>
    <name evidence="11" type="ORF">SPIL2461_LOCUS4673</name>
</gene>
<feature type="transmembrane region" description="Helical" evidence="10">
    <location>
        <begin position="536"/>
        <end position="560"/>
    </location>
</feature>
<feature type="transmembrane region" description="Helical" evidence="10">
    <location>
        <begin position="109"/>
        <end position="132"/>
    </location>
</feature>
<comment type="subcellular location">
    <subcellularLocation>
        <location evidence="1">Endomembrane system</location>
        <topology evidence="1">Multi-pass membrane protein</topology>
    </subcellularLocation>
</comment>
<dbReference type="NCBIfam" id="NF001960">
    <property type="entry name" value="PRK00733.3-5"/>
    <property type="match status" value="1"/>
</dbReference>
<feature type="transmembrane region" description="Helical" evidence="10">
    <location>
        <begin position="423"/>
        <end position="444"/>
    </location>
</feature>
<evidence type="ECO:0000256" key="9">
    <source>
        <dbReference type="ARBA" id="ARBA00023136"/>
    </source>
</evidence>
<feature type="transmembrane region" description="Helical" evidence="10">
    <location>
        <begin position="710"/>
        <end position="731"/>
    </location>
</feature>
<evidence type="ECO:0000256" key="3">
    <source>
        <dbReference type="ARBA" id="ARBA00022448"/>
    </source>
</evidence>
<keyword evidence="3" id="KW-0813">Transport</keyword>
<keyword evidence="12" id="KW-1185">Reference proteome</keyword>
<reference evidence="11" key="1">
    <citation type="submission" date="2021-02" db="EMBL/GenBank/DDBJ databases">
        <authorList>
            <person name="Dougan E. K."/>
            <person name="Rhodes N."/>
            <person name="Thang M."/>
            <person name="Chan C."/>
        </authorList>
    </citation>
    <scope>NUCLEOTIDE SEQUENCE</scope>
</reference>
<keyword evidence="8" id="KW-0406">Ion transport</keyword>
<dbReference type="EC" id="7.1.3.1" evidence="2"/>
<evidence type="ECO:0000256" key="7">
    <source>
        <dbReference type="ARBA" id="ARBA00022989"/>
    </source>
</evidence>
<evidence type="ECO:0000256" key="2">
    <source>
        <dbReference type="ARBA" id="ARBA00013242"/>
    </source>
</evidence>
<protein>
    <recommendedName>
        <fullName evidence="2">H(+)-exporting diphosphatase</fullName>
        <ecNumber evidence="2">7.1.3.1</ecNumber>
    </recommendedName>
</protein>
<keyword evidence="4 10" id="KW-0812">Transmembrane</keyword>